<dbReference type="InterPro" id="IPR042031">
    <property type="entry name" value="SKA1_MBD_sf"/>
</dbReference>
<dbReference type="GO" id="GO:0031110">
    <property type="term" value="P:regulation of microtubule polymerization or depolymerization"/>
    <property type="evidence" value="ECO:0007669"/>
    <property type="project" value="TreeGrafter"/>
</dbReference>
<dbReference type="EMBL" id="FNXT01000679">
    <property type="protein sequence ID" value="SZX66008.1"/>
    <property type="molecule type" value="Genomic_DNA"/>
</dbReference>
<proteinExistence type="inferred from homology"/>
<dbReference type="GO" id="GO:0000278">
    <property type="term" value="P:mitotic cell cycle"/>
    <property type="evidence" value="ECO:0007669"/>
    <property type="project" value="TreeGrafter"/>
</dbReference>
<keyword evidence="4" id="KW-1185">Reference proteome</keyword>
<dbReference type="AlphaFoldDB" id="A0A383VKE4"/>
<organism evidence="3 4">
    <name type="scientific">Tetradesmus obliquus</name>
    <name type="common">Green alga</name>
    <name type="synonym">Acutodesmus obliquus</name>
    <dbReference type="NCBI Taxonomy" id="3088"/>
    <lineage>
        <taxon>Eukaryota</taxon>
        <taxon>Viridiplantae</taxon>
        <taxon>Chlorophyta</taxon>
        <taxon>core chlorophytes</taxon>
        <taxon>Chlorophyceae</taxon>
        <taxon>CS clade</taxon>
        <taxon>Sphaeropleales</taxon>
        <taxon>Scenedesmaceae</taxon>
        <taxon>Tetradesmus</taxon>
    </lineage>
</organism>
<gene>
    <name evidence="3" type="ORF">BQ4739_LOCUS6460</name>
</gene>
<evidence type="ECO:0000256" key="1">
    <source>
        <dbReference type="ARBA" id="ARBA00006836"/>
    </source>
</evidence>
<feature type="compositionally biased region" description="Basic and acidic residues" evidence="2">
    <location>
        <begin position="164"/>
        <end position="179"/>
    </location>
</feature>
<protein>
    <recommendedName>
        <fullName evidence="5">Spindle and kinetochore-associated protein 1</fullName>
    </recommendedName>
</protein>
<dbReference type="STRING" id="3088.A0A383VKE4"/>
<evidence type="ECO:0008006" key="5">
    <source>
        <dbReference type="Google" id="ProtNLM"/>
    </source>
</evidence>
<dbReference type="GO" id="GO:0007059">
    <property type="term" value="P:chromosome segregation"/>
    <property type="evidence" value="ECO:0007669"/>
    <property type="project" value="InterPro"/>
</dbReference>
<dbReference type="GO" id="GO:0008017">
    <property type="term" value="F:microtubule binding"/>
    <property type="evidence" value="ECO:0007669"/>
    <property type="project" value="InterPro"/>
</dbReference>
<dbReference type="Gene3D" id="1.10.10.1890">
    <property type="entry name" value="Ska1 microtubule binding domain-like"/>
    <property type="match status" value="1"/>
</dbReference>
<feature type="region of interest" description="Disordered" evidence="2">
    <location>
        <begin position="161"/>
        <end position="188"/>
    </location>
</feature>
<dbReference type="PANTHER" id="PTHR28573">
    <property type="entry name" value="SPINDLE AND KINETOCHORE-ASSOCIATED PROTEIN 1"/>
    <property type="match status" value="1"/>
</dbReference>
<evidence type="ECO:0000313" key="3">
    <source>
        <dbReference type="EMBL" id="SZX66008.1"/>
    </source>
</evidence>
<reference evidence="3 4" key="1">
    <citation type="submission" date="2016-10" db="EMBL/GenBank/DDBJ databases">
        <authorList>
            <person name="Cai Z."/>
        </authorList>
    </citation>
    <scope>NUCLEOTIDE SEQUENCE [LARGE SCALE GENOMIC DNA]</scope>
</reference>
<dbReference type="Pfam" id="PF07160">
    <property type="entry name" value="SKA1"/>
    <property type="match status" value="1"/>
</dbReference>
<dbReference type="GO" id="GO:0072686">
    <property type="term" value="C:mitotic spindle"/>
    <property type="evidence" value="ECO:0007669"/>
    <property type="project" value="TreeGrafter"/>
</dbReference>
<dbReference type="PANTHER" id="PTHR28573:SF1">
    <property type="entry name" value="SPINDLE AND KINETOCHORE-ASSOCIATED PROTEIN 1"/>
    <property type="match status" value="1"/>
</dbReference>
<dbReference type="GO" id="GO:0000940">
    <property type="term" value="C:outer kinetochore"/>
    <property type="evidence" value="ECO:0007669"/>
    <property type="project" value="TreeGrafter"/>
</dbReference>
<name>A0A383VKE4_TETOB</name>
<dbReference type="GO" id="GO:0051301">
    <property type="term" value="P:cell division"/>
    <property type="evidence" value="ECO:0007669"/>
    <property type="project" value="InterPro"/>
</dbReference>
<comment type="similarity">
    <text evidence="1">Belongs to the SKA1 family.</text>
</comment>
<accession>A0A383VKE4</accession>
<dbReference type="GO" id="GO:0005876">
    <property type="term" value="C:spindle microtubule"/>
    <property type="evidence" value="ECO:0007669"/>
    <property type="project" value="TreeGrafter"/>
</dbReference>
<dbReference type="InterPro" id="IPR009829">
    <property type="entry name" value="SKA1"/>
</dbReference>
<evidence type="ECO:0000256" key="2">
    <source>
        <dbReference type="SAM" id="MobiDB-lite"/>
    </source>
</evidence>
<sequence>MEALRASASTFQDDLLDENCSSSSSFSNMTQAFSQRISELQQLVCFRVEDSVKHIFVRDIQGIEASVRALEQLFDELRQRTQQEMASVPKARALLQAAELQQQHLQQISSNLPQHLPSTCPAPAAAPAAAAAAHQQGAAVKQQGAAGTAVLGVRGATSTAAAADDARGSKAADKRRKDGPAAARPAPAAAPRWYVTAAELASVPSYIKGRLTLEKVNAAVDELAGFAEACAKAMASVARNQLARVGAEERIRLQELYHSIANKDAAKGRFWFLENDLRAGTAVKMDKSGKSMLMLLRHLGRLQEVRAVLESMGSVTAYVLQAQA</sequence>
<evidence type="ECO:0000313" key="4">
    <source>
        <dbReference type="Proteomes" id="UP000256970"/>
    </source>
</evidence>
<dbReference type="Proteomes" id="UP000256970">
    <property type="component" value="Unassembled WGS sequence"/>
</dbReference>